<feature type="repeat" description="ANK" evidence="3">
    <location>
        <begin position="285"/>
        <end position="317"/>
    </location>
</feature>
<dbReference type="OrthoDB" id="6235521at2759"/>
<dbReference type="InterPro" id="IPR002110">
    <property type="entry name" value="Ankyrin_rpt"/>
</dbReference>
<dbReference type="PROSITE" id="PS50297">
    <property type="entry name" value="ANK_REP_REGION"/>
    <property type="match status" value="1"/>
</dbReference>
<reference evidence="5 6" key="1">
    <citation type="submission" date="2020-08" db="EMBL/GenBank/DDBJ databases">
        <authorList>
            <person name="Hejnol A."/>
        </authorList>
    </citation>
    <scope>NUCLEOTIDE SEQUENCE [LARGE SCALE GENOMIC DNA]</scope>
</reference>
<dbReference type="SUPFAM" id="SSF48403">
    <property type="entry name" value="Ankyrin repeat"/>
    <property type="match status" value="1"/>
</dbReference>
<dbReference type="Gene3D" id="1.25.40.20">
    <property type="entry name" value="Ankyrin repeat-containing domain"/>
    <property type="match status" value="1"/>
</dbReference>
<feature type="region of interest" description="Disordered" evidence="4">
    <location>
        <begin position="348"/>
        <end position="386"/>
    </location>
</feature>
<keyword evidence="1" id="KW-0677">Repeat</keyword>
<evidence type="ECO:0000256" key="4">
    <source>
        <dbReference type="SAM" id="MobiDB-lite"/>
    </source>
</evidence>
<evidence type="ECO:0000256" key="2">
    <source>
        <dbReference type="ARBA" id="ARBA00023043"/>
    </source>
</evidence>
<gene>
    <name evidence="5" type="ORF">DGYR_LOCUS8362</name>
</gene>
<feature type="region of interest" description="Disordered" evidence="4">
    <location>
        <begin position="1"/>
        <end position="31"/>
    </location>
</feature>
<dbReference type="PANTHER" id="PTHR24171:SF8">
    <property type="entry name" value="BRCA1-ASSOCIATED RING DOMAIN PROTEIN 1"/>
    <property type="match status" value="1"/>
</dbReference>
<evidence type="ECO:0000313" key="5">
    <source>
        <dbReference type="EMBL" id="CAD5120244.1"/>
    </source>
</evidence>
<feature type="compositionally biased region" description="Basic and acidic residues" evidence="4">
    <location>
        <begin position="1"/>
        <end position="23"/>
    </location>
</feature>
<sequence length="386" mass="43737">MAEIARESDWEERGNLSERRDDSETNNDEISTRKETLKRCRKILKNLCECTQKTNRIDIIGNGSVPMIYELLSKCLISKKLSANEEEGNSINCFVFDTKIHFRFERLLETIKEKVDKSETNKISSLLEKITYLEQVVTEQWIIGFHGCKEKIYMDETIGLLIIYSIHPFFKYIDCISDILDEIAEFIPVICMLDYEMPPSWSLPSSLFHIKVDYMEARLLEASEHGDLNTVIKLLKKLPLVQVNSQDASGDTALIKACRGTLRGHFDIVNELLDADALVSSKNKTSTTALHIASYNDDRNLVSKLILAGADLNAKNKSGFRPLDLSGFNSNSRTVLYNADRGIKPVLPEPIQEVPSIPSHALIPKKKKKKGKTKGKKSKKGKKKKK</sequence>
<dbReference type="Proteomes" id="UP000549394">
    <property type="component" value="Unassembled WGS sequence"/>
</dbReference>
<dbReference type="GO" id="GO:0070531">
    <property type="term" value="C:BRCA1-A complex"/>
    <property type="evidence" value="ECO:0007669"/>
    <property type="project" value="TreeGrafter"/>
</dbReference>
<accession>A0A7I8VXL0</accession>
<dbReference type="Pfam" id="PF12796">
    <property type="entry name" value="Ank_2"/>
    <property type="match status" value="1"/>
</dbReference>
<dbReference type="GO" id="GO:0004842">
    <property type="term" value="F:ubiquitin-protein transferase activity"/>
    <property type="evidence" value="ECO:0007669"/>
    <property type="project" value="TreeGrafter"/>
</dbReference>
<dbReference type="PROSITE" id="PS50088">
    <property type="entry name" value="ANK_REPEAT"/>
    <property type="match status" value="1"/>
</dbReference>
<dbReference type="AlphaFoldDB" id="A0A7I8VXL0"/>
<keyword evidence="6" id="KW-1185">Reference proteome</keyword>
<evidence type="ECO:0000256" key="3">
    <source>
        <dbReference type="PROSITE-ProRule" id="PRU00023"/>
    </source>
</evidence>
<dbReference type="EMBL" id="CAJFCJ010000012">
    <property type="protein sequence ID" value="CAD5120244.1"/>
    <property type="molecule type" value="Genomic_DNA"/>
</dbReference>
<evidence type="ECO:0000313" key="6">
    <source>
        <dbReference type="Proteomes" id="UP000549394"/>
    </source>
</evidence>
<feature type="compositionally biased region" description="Basic residues" evidence="4">
    <location>
        <begin position="363"/>
        <end position="386"/>
    </location>
</feature>
<dbReference type="GO" id="GO:0031436">
    <property type="term" value="C:BRCA1-BARD1 complex"/>
    <property type="evidence" value="ECO:0007669"/>
    <property type="project" value="TreeGrafter"/>
</dbReference>
<dbReference type="InterPro" id="IPR036770">
    <property type="entry name" value="Ankyrin_rpt-contain_sf"/>
</dbReference>
<name>A0A7I8VXL0_9ANNE</name>
<comment type="caution">
    <text evidence="5">The sequence shown here is derived from an EMBL/GenBank/DDBJ whole genome shotgun (WGS) entry which is preliminary data.</text>
</comment>
<evidence type="ECO:0000256" key="1">
    <source>
        <dbReference type="ARBA" id="ARBA00022737"/>
    </source>
</evidence>
<protein>
    <submittedName>
        <fullName evidence="5">DgyrCDS8814</fullName>
    </submittedName>
</protein>
<dbReference type="GO" id="GO:0085020">
    <property type="term" value="P:protein K6-linked ubiquitination"/>
    <property type="evidence" value="ECO:0007669"/>
    <property type="project" value="TreeGrafter"/>
</dbReference>
<dbReference type="SMART" id="SM00248">
    <property type="entry name" value="ANK"/>
    <property type="match status" value="3"/>
</dbReference>
<organism evidence="5 6">
    <name type="scientific">Dimorphilus gyrociliatus</name>
    <dbReference type="NCBI Taxonomy" id="2664684"/>
    <lineage>
        <taxon>Eukaryota</taxon>
        <taxon>Metazoa</taxon>
        <taxon>Spiralia</taxon>
        <taxon>Lophotrochozoa</taxon>
        <taxon>Annelida</taxon>
        <taxon>Polychaeta</taxon>
        <taxon>Polychaeta incertae sedis</taxon>
        <taxon>Dinophilidae</taxon>
        <taxon>Dimorphilus</taxon>
    </lineage>
</organism>
<keyword evidence="2 3" id="KW-0040">ANK repeat</keyword>
<dbReference type="PANTHER" id="PTHR24171">
    <property type="entry name" value="ANKYRIN REPEAT DOMAIN-CONTAINING PROTEIN 39-RELATED"/>
    <property type="match status" value="1"/>
</dbReference>
<proteinExistence type="predicted"/>